<reference evidence="2" key="1">
    <citation type="submission" date="2019-06" db="EMBL/GenBank/DDBJ databases">
        <authorList>
            <person name="Broberg M."/>
        </authorList>
    </citation>
    <scope>NUCLEOTIDE SEQUENCE [LARGE SCALE GENOMIC DNA]</scope>
</reference>
<sequence>MTVACVGYACAWFALASHSEPAEWQSESSYVGWLKKDGPTNAETYSPRQAVSERTLAYQVDERLAMAVLHGPLNEEKAEPVRHRCGQVDFRVMAVANLYVMPVG</sequence>
<dbReference type="Proteomes" id="UP000754883">
    <property type="component" value="Unassembled WGS sequence"/>
</dbReference>
<evidence type="ECO:0000313" key="1">
    <source>
        <dbReference type="EMBL" id="CAG9977568.1"/>
    </source>
</evidence>
<evidence type="ECO:0000313" key="2">
    <source>
        <dbReference type="Proteomes" id="UP000754883"/>
    </source>
</evidence>
<proteinExistence type="predicted"/>
<accession>A0A9N9U396</accession>
<comment type="caution">
    <text evidence="1">The sequence shown here is derived from an EMBL/GenBank/DDBJ whole genome shotgun (WGS) entry which is preliminary data.</text>
</comment>
<dbReference type="EMBL" id="CABFNO020001298">
    <property type="protein sequence ID" value="CAG9977568.1"/>
    <property type="molecule type" value="Genomic_DNA"/>
</dbReference>
<dbReference type="AlphaFoldDB" id="A0A9N9U396"/>
<gene>
    <name evidence="1" type="ORF">CBYS24578_00008760</name>
</gene>
<organism evidence="1 2">
    <name type="scientific">Clonostachys byssicola</name>
    <dbReference type="NCBI Taxonomy" id="160290"/>
    <lineage>
        <taxon>Eukaryota</taxon>
        <taxon>Fungi</taxon>
        <taxon>Dikarya</taxon>
        <taxon>Ascomycota</taxon>
        <taxon>Pezizomycotina</taxon>
        <taxon>Sordariomycetes</taxon>
        <taxon>Hypocreomycetidae</taxon>
        <taxon>Hypocreales</taxon>
        <taxon>Bionectriaceae</taxon>
        <taxon>Clonostachys</taxon>
    </lineage>
</organism>
<name>A0A9N9U396_9HYPO</name>
<protein>
    <submittedName>
        <fullName evidence="1">Uncharacterized protein</fullName>
    </submittedName>
</protein>
<keyword evidence="2" id="KW-1185">Reference proteome</keyword>
<reference evidence="1 2" key="2">
    <citation type="submission" date="2021-10" db="EMBL/GenBank/DDBJ databases">
        <authorList>
            <person name="Piombo E."/>
        </authorList>
    </citation>
    <scope>NUCLEOTIDE SEQUENCE [LARGE SCALE GENOMIC DNA]</scope>
</reference>